<feature type="transmembrane region" description="Helical" evidence="21">
    <location>
        <begin position="677"/>
        <end position="699"/>
    </location>
</feature>
<dbReference type="Pfam" id="PF08263">
    <property type="entry name" value="LRRNT_2"/>
    <property type="match status" value="1"/>
</dbReference>
<evidence type="ECO:0000256" key="16">
    <source>
        <dbReference type="ARBA" id="ARBA00023170"/>
    </source>
</evidence>
<evidence type="ECO:0000313" key="24">
    <source>
        <dbReference type="Proteomes" id="UP000813463"/>
    </source>
</evidence>
<evidence type="ECO:0000256" key="4">
    <source>
        <dbReference type="ARBA" id="ARBA00012513"/>
    </source>
</evidence>
<reference evidence="25" key="2">
    <citation type="submission" date="2025-08" db="UniProtKB">
        <authorList>
            <consortium name="RefSeq"/>
        </authorList>
    </citation>
    <scope>IDENTIFICATION</scope>
    <source>
        <tissue evidence="25">Leaf</tissue>
    </source>
</reference>
<dbReference type="InterPro" id="IPR003591">
    <property type="entry name" value="Leu-rich_rpt_typical-subtyp"/>
</dbReference>
<evidence type="ECO:0000256" key="14">
    <source>
        <dbReference type="ARBA" id="ARBA00022989"/>
    </source>
</evidence>
<dbReference type="PROSITE" id="PS00108">
    <property type="entry name" value="PROTEIN_KINASE_ST"/>
    <property type="match status" value="1"/>
</dbReference>
<evidence type="ECO:0000256" key="9">
    <source>
        <dbReference type="ARBA" id="ARBA00022729"/>
    </source>
</evidence>
<comment type="catalytic activity">
    <reaction evidence="19">
        <text>L-seryl-[protein] + ATP = O-phospho-L-seryl-[protein] + ADP + H(+)</text>
        <dbReference type="Rhea" id="RHEA:17989"/>
        <dbReference type="Rhea" id="RHEA-COMP:9863"/>
        <dbReference type="Rhea" id="RHEA-COMP:11604"/>
        <dbReference type="ChEBI" id="CHEBI:15378"/>
        <dbReference type="ChEBI" id="CHEBI:29999"/>
        <dbReference type="ChEBI" id="CHEBI:30616"/>
        <dbReference type="ChEBI" id="CHEBI:83421"/>
        <dbReference type="ChEBI" id="CHEBI:456216"/>
        <dbReference type="EC" id="2.7.11.1"/>
    </reaction>
</comment>
<evidence type="ECO:0000256" key="22">
    <source>
        <dbReference type="SAM" id="SignalP"/>
    </source>
</evidence>
<evidence type="ECO:0000256" key="5">
    <source>
        <dbReference type="ARBA" id="ARBA00022527"/>
    </source>
</evidence>
<dbReference type="Gene3D" id="3.80.10.10">
    <property type="entry name" value="Ribonuclease Inhibitor"/>
    <property type="match status" value="4"/>
</dbReference>
<sequence length="1046" mass="115696">MKPQPLLYTQAAVILLVVVIAMQPHPLRVANAISNETDYMALLAIKSQLIDLHPNGVLSSWNHSLHHCLWEGVICGRKHKRVTGLKLFGRGLSGTISPFIGNLSFLNIIWLDSNSLHGSIPPEIGRLLRLQSLYLPNNTLSGGIPASLSSCINLQNLSLAINNLEGELPMELGALSNLKWLWLHKNKLSGPIFKLILNLTSLVRIKGHTNAFTGPIPDNIPKLTNLTSLELSTNQLSGIIPPSISNLSSLQILDLSMNQLSGIIPPSIFNLSSLQILYLAYNQLRGSIPPHIALTLPQLQYLQLAYNYFSGPLPISIHNLTSLRSIELSNNYFKGTISNLHFGHLYNLQRLVISNNNLSGDINFITKLVNCSKLESLDVGNNQFTGLVPKVLANLSTNLIEIWIEGNQVTGGIPVGLGNLNNLRILSMKSSGLTGTVPRDLGELQNLEILDLSFNRLTGEIPSSFGNLSHLSNLNFYENKLQGRVPSSLGNCANLLYLYLSYNQFNGSLPIELFAKTTNFIQLWLDQNHFQGPLTMEISKQINLEVFSMSNNKFFGSIPDVFSSLPALQELYMEDNFFHGLIPPSFASLKSLLKLDLSQNNLSGPVPEYFATFPLIVLNLSHNNFEGRVPTKGVFANSSATSFVGNKNLCGGSSKLHLPRCVENERKKRRMSRALKLTIITASAFVGVLVMAICIWLYLKGQSKKRKSTSSSDALVKERFLKVSYDMLLKATDGFSQENLLGSGTFGSVFKGILDGKTVAVKVLNLQQRGGSKSFMAECEALRYIRHRNLVGILTACSSIDFKRNDFKALVYEFMPNGSLDKWLYKSGYLSLLQRVNIAIDVAHALNYLQCECETPIVHCDLKPNNILLDNDMVAHVGDFGLAKVLGQPLHPNQSSSIGVRGTVGYAAPEYGLGGEASPEADLYSYGILLLELMTKRRPTDNMFKEDFNLHMFAKAALPHQVLHIVDSTLMEDESDEPDKRGPKPHEMLRKTEECMVSVIKIGVACSSHLPRDRMKISEAISELQKARNILLSPKHKRNLPRGESD</sequence>
<dbReference type="AlphaFoldDB" id="A0A9R0J917"/>
<keyword evidence="13 20" id="KW-0067">ATP-binding</keyword>
<reference evidence="24" key="1">
    <citation type="journal article" date="2021" name="Nat. Commun.">
        <title>Genomic analyses provide insights into spinach domestication and the genetic basis of agronomic traits.</title>
        <authorList>
            <person name="Cai X."/>
            <person name="Sun X."/>
            <person name="Xu C."/>
            <person name="Sun H."/>
            <person name="Wang X."/>
            <person name="Ge C."/>
            <person name="Zhang Z."/>
            <person name="Wang Q."/>
            <person name="Fei Z."/>
            <person name="Jiao C."/>
            <person name="Wang Q."/>
        </authorList>
    </citation>
    <scope>NUCLEOTIDE SEQUENCE [LARGE SCALE GENOMIC DNA]</scope>
    <source>
        <strain evidence="24">cv. Varoflay</strain>
    </source>
</reference>
<comment type="subcellular location">
    <subcellularLocation>
        <location evidence="1">Cell membrane</location>
    </subcellularLocation>
    <subcellularLocation>
        <location evidence="2">Membrane</location>
        <topology evidence="2">Single-pass type I membrane protein</topology>
    </subcellularLocation>
</comment>
<dbReference type="SMART" id="SM00365">
    <property type="entry name" value="LRR_SD22"/>
    <property type="match status" value="7"/>
</dbReference>
<dbReference type="KEGG" id="soe:110802295"/>
<evidence type="ECO:0000256" key="11">
    <source>
        <dbReference type="ARBA" id="ARBA00022741"/>
    </source>
</evidence>
<comment type="similarity">
    <text evidence="3">Belongs to the protein kinase superfamily. Ser/Thr protein kinase family.</text>
</comment>
<evidence type="ECO:0000256" key="10">
    <source>
        <dbReference type="ARBA" id="ARBA00022737"/>
    </source>
</evidence>
<dbReference type="RefSeq" id="XP_021863437.2">
    <property type="nucleotide sequence ID" value="XM_022007745.2"/>
</dbReference>
<dbReference type="InterPro" id="IPR055414">
    <property type="entry name" value="LRR_R13L4/SHOC2-like"/>
</dbReference>
<feature type="domain" description="Protein kinase" evidence="23">
    <location>
        <begin position="735"/>
        <end position="989"/>
    </location>
</feature>
<dbReference type="EC" id="2.7.11.1" evidence="4"/>
<dbReference type="SUPFAM" id="SSF56112">
    <property type="entry name" value="Protein kinase-like (PK-like)"/>
    <property type="match status" value="1"/>
</dbReference>
<dbReference type="Pfam" id="PF23598">
    <property type="entry name" value="LRR_14"/>
    <property type="match status" value="1"/>
</dbReference>
<dbReference type="GO" id="GO:0005524">
    <property type="term" value="F:ATP binding"/>
    <property type="evidence" value="ECO:0007669"/>
    <property type="project" value="UniProtKB-UniRule"/>
</dbReference>
<keyword evidence="8 21" id="KW-0812">Transmembrane</keyword>
<keyword evidence="12" id="KW-0418">Kinase</keyword>
<feature type="signal peptide" evidence="22">
    <location>
        <begin position="1"/>
        <end position="21"/>
    </location>
</feature>
<dbReference type="Pfam" id="PF13855">
    <property type="entry name" value="LRR_8"/>
    <property type="match status" value="1"/>
</dbReference>
<evidence type="ECO:0000259" key="23">
    <source>
        <dbReference type="PROSITE" id="PS50011"/>
    </source>
</evidence>
<evidence type="ECO:0000256" key="19">
    <source>
        <dbReference type="ARBA" id="ARBA00048679"/>
    </source>
</evidence>
<dbReference type="Gene3D" id="3.30.200.20">
    <property type="entry name" value="Phosphorylase Kinase, domain 1"/>
    <property type="match status" value="1"/>
</dbReference>
<keyword evidence="17" id="KW-0325">Glycoprotein</keyword>
<dbReference type="Pfam" id="PF00560">
    <property type="entry name" value="LRR_1"/>
    <property type="match status" value="3"/>
</dbReference>
<dbReference type="PROSITE" id="PS51450">
    <property type="entry name" value="LRR"/>
    <property type="match status" value="1"/>
</dbReference>
<evidence type="ECO:0000256" key="12">
    <source>
        <dbReference type="ARBA" id="ARBA00022777"/>
    </source>
</evidence>
<evidence type="ECO:0000256" key="21">
    <source>
        <dbReference type="SAM" id="Phobius"/>
    </source>
</evidence>
<keyword evidence="14 21" id="KW-1133">Transmembrane helix</keyword>
<dbReference type="SMART" id="SM00369">
    <property type="entry name" value="LRR_TYP"/>
    <property type="match status" value="10"/>
</dbReference>
<evidence type="ECO:0000256" key="7">
    <source>
        <dbReference type="ARBA" id="ARBA00022679"/>
    </source>
</evidence>
<evidence type="ECO:0000256" key="3">
    <source>
        <dbReference type="ARBA" id="ARBA00008684"/>
    </source>
</evidence>
<evidence type="ECO:0000256" key="18">
    <source>
        <dbReference type="ARBA" id="ARBA00047899"/>
    </source>
</evidence>
<feature type="binding site" evidence="20">
    <location>
        <position position="762"/>
    </location>
    <ligand>
        <name>ATP</name>
        <dbReference type="ChEBI" id="CHEBI:30616"/>
    </ligand>
</feature>
<evidence type="ECO:0000256" key="6">
    <source>
        <dbReference type="ARBA" id="ARBA00022614"/>
    </source>
</evidence>
<dbReference type="InterPro" id="IPR000719">
    <property type="entry name" value="Prot_kinase_dom"/>
</dbReference>
<dbReference type="PANTHER" id="PTHR48053">
    <property type="entry name" value="LEUCINE RICH REPEAT FAMILY PROTEIN, EXPRESSED"/>
    <property type="match status" value="1"/>
</dbReference>
<evidence type="ECO:0000256" key="8">
    <source>
        <dbReference type="ARBA" id="ARBA00022692"/>
    </source>
</evidence>
<dbReference type="InterPro" id="IPR008271">
    <property type="entry name" value="Ser/Thr_kinase_AS"/>
</dbReference>
<keyword evidence="6" id="KW-0433">Leucine-rich repeat</keyword>
<dbReference type="Proteomes" id="UP000813463">
    <property type="component" value="Chromosome 3"/>
</dbReference>
<dbReference type="GeneID" id="110802295"/>
<dbReference type="GO" id="GO:0004674">
    <property type="term" value="F:protein serine/threonine kinase activity"/>
    <property type="evidence" value="ECO:0007669"/>
    <property type="project" value="UniProtKB-KW"/>
</dbReference>
<keyword evidence="7" id="KW-0808">Transferase</keyword>
<evidence type="ECO:0000256" key="2">
    <source>
        <dbReference type="ARBA" id="ARBA00004479"/>
    </source>
</evidence>
<dbReference type="Pfam" id="PF00069">
    <property type="entry name" value="Pkinase"/>
    <property type="match status" value="1"/>
</dbReference>
<dbReference type="InterPro" id="IPR051716">
    <property type="entry name" value="Plant_RL_S/T_kinase"/>
</dbReference>
<proteinExistence type="inferred from homology"/>
<dbReference type="GO" id="GO:0005886">
    <property type="term" value="C:plasma membrane"/>
    <property type="evidence" value="ECO:0007669"/>
    <property type="project" value="UniProtKB-SubCell"/>
</dbReference>
<keyword evidence="15 21" id="KW-0472">Membrane</keyword>
<evidence type="ECO:0000256" key="15">
    <source>
        <dbReference type="ARBA" id="ARBA00023136"/>
    </source>
</evidence>
<dbReference type="PROSITE" id="PS50011">
    <property type="entry name" value="PROTEIN_KINASE_DOM"/>
    <property type="match status" value="1"/>
</dbReference>
<dbReference type="InterPro" id="IPR011009">
    <property type="entry name" value="Kinase-like_dom_sf"/>
</dbReference>
<dbReference type="InterPro" id="IPR001611">
    <property type="entry name" value="Leu-rich_rpt"/>
</dbReference>
<dbReference type="Gene3D" id="1.10.510.10">
    <property type="entry name" value="Transferase(Phosphotransferase) domain 1"/>
    <property type="match status" value="1"/>
</dbReference>
<gene>
    <name evidence="25" type="primary">LOC110802295</name>
</gene>
<name>A0A9R0J917_SPIOL</name>
<dbReference type="SMART" id="SM00220">
    <property type="entry name" value="S_TKc"/>
    <property type="match status" value="1"/>
</dbReference>
<evidence type="ECO:0000256" key="20">
    <source>
        <dbReference type="PROSITE-ProRule" id="PRU10141"/>
    </source>
</evidence>
<dbReference type="InterPro" id="IPR013210">
    <property type="entry name" value="LRR_N_plant-typ"/>
</dbReference>
<keyword evidence="11 20" id="KW-0547">Nucleotide-binding</keyword>
<dbReference type="PROSITE" id="PS00107">
    <property type="entry name" value="PROTEIN_KINASE_ATP"/>
    <property type="match status" value="1"/>
</dbReference>
<feature type="chain" id="PRO_5045703379" description="non-specific serine/threonine protein kinase" evidence="22">
    <location>
        <begin position="22"/>
        <end position="1046"/>
    </location>
</feature>
<keyword evidence="24" id="KW-1185">Reference proteome</keyword>
<organism evidence="24 25">
    <name type="scientific">Spinacia oleracea</name>
    <name type="common">Spinach</name>
    <dbReference type="NCBI Taxonomy" id="3562"/>
    <lineage>
        <taxon>Eukaryota</taxon>
        <taxon>Viridiplantae</taxon>
        <taxon>Streptophyta</taxon>
        <taxon>Embryophyta</taxon>
        <taxon>Tracheophyta</taxon>
        <taxon>Spermatophyta</taxon>
        <taxon>Magnoliopsida</taxon>
        <taxon>eudicotyledons</taxon>
        <taxon>Gunneridae</taxon>
        <taxon>Pentapetalae</taxon>
        <taxon>Caryophyllales</taxon>
        <taxon>Chenopodiaceae</taxon>
        <taxon>Chenopodioideae</taxon>
        <taxon>Anserineae</taxon>
        <taxon>Spinacia</taxon>
    </lineage>
</organism>
<evidence type="ECO:0000256" key="13">
    <source>
        <dbReference type="ARBA" id="ARBA00022840"/>
    </source>
</evidence>
<dbReference type="PRINTS" id="PR00019">
    <property type="entry name" value="LEURICHRPT"/>
</dbReference>
<protein>
    <recommendedName>
        <fullName evidence="4">non-specific serine/threonine protein kinase</fullName>
        <ecNumber evidence="4">2.7.11.1</ecNumber>
    </recommendedName>
</protein>
<dbReference type="InterPro" id="IPR032675">
    <property type="entry name" value="LRR_dom_sf"/>
</dbReference>
<evidence type="ECO:0000313" key="25">
    <source>
        <dbReference type="RefSeq" id="XP_021863437.2"/>
    </source>
</evidence>
<dbReference type="PANTHER" id="PTHR48053:SF37">
    <property type="entry name" value="LEUCINE-RICH REPEAT PROTEIN KINASE FAMILY PROTEIN"/>
    <property type="match status" value="1"/>
</dbReference>
<evidence type="ECO:0000256" key="1">
    <source>
        <dbReference type="ARBA" id="ARBA00004236"/>
    </source>
</evidence>
<comment type="catalytic activity">
    <reaction evidence="18">
        <text>L-threonyl-[protein] + ATP = O-phospho-L-threonyl-[protein] + ADP + H(+)</text>
        <dbReference type="Rhea" id="RHEA:46608"/>
        <dbReference type="Rhea" id="RHEA-COMP:11060"/>
        <dbReference type="Rhea" id="RHEA-COMP:11605"/>
        <dbReference type="ChEBI" id="CHEBI:15378"/>
        <dbReference type="ChEBI" id="CHEBI:30013"/>
        <dbReference type="ChEBI" id="CHEBI:30616"/>
        <dbReference type="ChEBI" id="CHEBI:61977"/>
        <dbReference type="ChEBI" id="CHEBI:456216"/>
        <dbReference type="EC" id="2.7.11.1"/>
    </reaction>
</comment>
<dbReference type="InterPro" id="IPR017441">
    <property type="entry name" value="Protein_kinase_ATP_BS"/>
</dbReference>
<dbReference type="SUPFAM" id="SSF52058">
    <property type="entry name" value="L domain-like"/>
    <property type="match status" value="2"/>
</dbReference>
<keyword evidence="5" id="KW-0723">Serine/threonine-protein kinase</keyword>
<evidence type="ECO:0000256" key="17">
    <source>
        <dbReference type="ARBA" id="ARBA00023180"/>
    </source>
</evidence>
<keyword evidence="9 22" id="KW-0732">Signal</keyword>
<keyword evidence="16" id="KW-0675">Receptor</keyword>
<keyword evidence="10" id="KW-0677">Repeat</keyword>
<accession>A0A9R0J917</accession>